<feature type="transmembrane region" description="Helical" evidence="16">
    <location>
        <begin position="7"/>
        <end position="27"/>
    </location>
</feature>
<evidence type="ECO:0000256" key="13">
    <source>
        <dbReference type="PIRSR" id="PIRSR605027-1"/>
    </source>
</evidence>
<protein>
    <recommendedName>
        <fullName evidence="3 16">Galactosylgalactosylxylosylprotein 3-beta-glucuronosyltransferase</fullName>
        <ecNumber evidence="3 16">2.4.1.135</ecNumber>
    </recommendedName>
</protein>
<dbReference type="EC" id="2.4.1.135" evidence="3 16"/>
<dbReference type="AlphaFoldDB" id="A0A7M5WYL4"/>
<feature type="binding site" evidence="14">
    <location>
        <position position="287"/>
    </location>
    <ligand>
        <name>Mn(2+)</name>
        <dbReference type="ChEBI" id="CHEBI:29035"/>
    </ligand>
</feature>
<evidence type="ECO:0000256" key="5">
    <source>
        <dbReference type="ARBA" id="ARBA00022692"/>
    </source>
</evidence>
<keyword evidence="16" id="KW-0333">Golgi apparatus</keyword>
<dbReference type="InterPro" id="IPR029044">
    <property type="entry name" value="Nucleotide-diphossugar_trans"/>
</dbReference>
<comment type="catalytic activity">
    <reaction evidence="12 16">
        <text>3-O-(beta-D-galactosyl-(1-&gt;3)-beta-D-galactosyl-(1-&gt;4)-beta-D-xylosyl)-L-seryl-[protein] + UDP-alpha-D-glucuronate = 3-O-(beta-D-GlcA-(1-&gt;3)-beta-D-Gal-(1-&gt;3)-beta-D-Gal-(1-&gt;4)-beta-D-Xyl)-L-seryl-[protein] + UDP + H(+)</text>
        <dbReference type="Rhea" id="RHEA:24168"/>
        <dbReference type="Rhea" id="RHEA-COMP:12571"/>
        <dbReference type="Rhea" id="RHEA-COMP:12573"/>
        <dbReference type="ChEBI" id="CHEBI:15378"/>
        <dbReference type="ChEBI" id="CHEBI:58052"/>
        <dbReference type="ChEBI" id="CHEBI:58223"/>
        <dbReference type="ChEBI" id="CHEBI:132090"/>
        <dbReference type="ChEBI" id="CHEBI:132093"/>
        <dbReference type="EC" id="2.4.1.135"/>
    </reaction>
</comment>
<evidence type="ECO:0000256" key="4">
    <source>
        <dbReference type="ARBA" id="ARBA00022679"/>
    </source>
</evidence>
<evidence type="ECO:0000256" key="15">
    <source>
        <dbReference type="PIRSR" id="PIRSR605027-6"/>
    </source>
</evidence>
<dbReference type="PANTHER" id="PTHR10896">
    <property type="entry name" value="GALACTOSYLGALACTOSYLXYLOSYLPROTEIN 3-BETA-GLUCURONOSYLTRANSFERASE BETA-1,3-GLUCURONYLTRANSFERASE"/>
    <property type="match status" value="1"/>
</dbReference>
<dbReference type="Gene3D" id="1.20.5.1180">
    <property type="entry name" value="Geminin coiled-coil domain"/>
    <property type="match status" value="1"/>
</dbReference>
<dbReference type="GO" id="GO:0000139">
    <property type="term" value="C:Golgi membrane"/>
    <property type="evidence" value="ECO:0007669"/>
    <property type="project" value="UniProtKB-SubCell"/>
</dbReference>
<dbReference type="InterPro" id="IPR005027">
    <property type="entry name" value="Glyco_trans_43"/>
</dbReference>
<dbReference type="GO" id="GO:0005975">
    <property type="term" value="P:carbohydrate metabolic process"/>
    <property type="evidence" value="ECO:0007669"/>
    <property type="project" value="TreeGrafter"/>
</dbReference>
<keyword evidence="9 16" id="KW-0472">Membrane</keyword>
<keyword evidence="7 16" id="KW-0735">Signal-anchor</keyword>
<dbReference type="SUPFAM" id="SSF53448">
    <property type="entry name" value="Nucleotide-diphospho-sugar transferases"/>
    <property type="match status" value="1"/>
</dbReference>
<evidence type="ECO:0000256" key="7">
    <source>
        <dbReference type="ARBA" id="ARBA00022968"/>
    </source>
</evidence>
<evidence type="ECO:0000256" key="8">
    <source>
        <dbReference type="ARBA" id="ARBA00022989"/>
    </source>
</evidence>
<evidence type="ECO:0000256" key="2">
    <source>
        <dbReference type="ARBA" id="ARBA00007706"/>
    </source>
</evidence>
<dbReference type="Pfam" id="PF03360">
    <property type="entry name" value="Glyco_transf_43"/>
    <property type="match status" value="1"/>
</dbReference>
<dbReference type="EnsemblMetazoa" id="CLYHEMT014641.1">
    <property type="protein sequence ID" value="CLYHEMP014641.1"/>
    <property type="gene ID" value="CLYHEMG014641"/>
</dbReference>
<evidence type="ECO:0000256" key="12">
    <source>
        <dbReference type="ARBA" id="ARBA00047979"/>
    </source>
</evidence>
<keyword evidence="10 15" id="KW-0325">Glycoprotein</keyword>
<evidence type="ECO:0000256" key="9">
    <source>
        <dbReference type="ARBA" id="ARBA00023136"/>
    </source>
</evidence>
<dbReference type="CDD" id="cd00218">
    <property type="entry name" value="GlcAT-I"/>
    <property type="match status" value="1"/>
</dbReference>
<reference evidence="18" key="1">
    <citation type="submission" date="2021-01" db="UniProtKB">
        <authorList>
            <consortium name="EnsemblMetazoa"/>
        </authorList>
    </citation>
    <scope>IDENTIFICATION</scope>
</reference>
<keyword evidence="5 16" id="KW-0812">Transmembrane</keyword>
<keyword evidence="11 14" id="KW-0464">Manganese</keyword>
<keyword evidence="6 14" id="KW-0479">Metal-binding</keyword>
<dbReference type="PANTHER" id="PTHR10896:SF65">
    <property type="entry name" value="GALACTOSYLGALACTOSYLXYLOSYLPROTEIN 3-BETA-GLUCURONOSYLTRANSFERASE 3"/>
    <property type="match status" value="1"/>
</dbReference>
<evidence type="ECO:0000256" key="14">
    <source>
        <dbReference type="PIRSR" id="PIRSR605027-3"/>
    </source>
</evidence>
<dbReference type="RefSeq" id="XP_066916037.1">
    <property type="nucleotide sequence ID" value="XM_067059936.1"/>
</dbReference>
<keyword evidence="17" id="KW-0175">Coiled coil</keyword>
<dbReference type="Proteomes" id="UP000594262">
    <property type="component" value="Unplaced"/>
</dbReference>
<comment type="similarity">
    <text evidence="2 16">Belongs to the glycosyltransferase 43 family.</text>
</comment>
<evidence type="ECO:0000256" key="6">
    <source>
        <dbReference type="ARBA" id="ARBA00022723"/>
    </source>
</evidence>
<dbReference type="Gene3D" id="3.90.550.10">
    <property type="entry name" value="Spore Coat Polysaccharide Biosynthesis Protein SpsA, Chain A"/>
    <property type="match status" value="1"/>
</dbReference>
<comment type="pathway">
    <text evidence="16">Protein modification; protein glycosylation.</text>
</comment>
<accession>A0A7M5WYL4</accession>
<evidence type="ECO:0000256" key="17">
    <source>
        <dbReference type="SAM" id="Coils"/>
    </source>
</evidence>
<feature type="glycosylation site" description="N-linked (GlcNAc...) asparagine" evidence="15">
    <location>
        <position position="392"/>
    </location>
</feature>
<evidence type="ECO:0000313" key="18">
    <source>
        <dbReference type="EnsemblMetazoa" id="CLYHEMP014641.1"/>
    </source>
</evidence>
<dbReference type="GO" id="GO:0015018">
    <property type="term" value="F:galactosylgalactosylxylosylprotein 3-beta-glucuronosyltransferase activity"/>
    <property type="evidence" value="ECO:0007669"/>
    <property type="project" value="UniProtKB-UniRule"/>
</dbReference>
<dbReference type="FunFam" id="3.90.550.10:FF:000044">
    <property type="entry name" value="Galactosylgalactosylxylosylprotein 3-beta-glucuronosyltransferase"/>
    <property type="match status" value="1"/>
</dbReference>
<sequence length="429" mass="49800">MALLRRRVFVVLFCVGVFGILGIHLLLSKDHQQHGHGHTRKKFPRHRTVDEVEEPTEKIVNIRFERLAKDNQHENEFNKNSPQLDIGEEHQNEDEPRYINITSDEMFLNVLAGSPKVKISPTLEENMRLKEQIENLKHEIEVMKKNKKQLQELSKRLIAQQKGQQYFPKLDPAVPWVFAITPTHTRYTQKADLVRLSQTLQHVTNLHWIIVEDSKSSTQVVHNVLLDSGLSFTHLYTKTPVTMQRKRGEKYNKHHRGVPQRNLGLKWIRRNIKPQKTPGVVYFMDDDNTYHKRIFDEMRWTQKVSAWPVALTGAARFQGPIVSKGKVIGFHSNWALDRKFPLDMAAFAVNLKLLVEDYPDIGFDESAKRGHLEPTFLSTITTMNELEPLADNCTKVLVWHTRTDVPKESIRGEKELIRQGKQSDPNIET</sequence>
<keyword evidence="19" id="KW-1185">Reference proteome</keyword>
<dbReference type="GO" id="GO:0050650">
    <property type="term" value="P:chondroitin sulfate proteoglycan biosynthetic process"/>
    <property type="evidence" value="ECO:0007669"/>
    <property type="project" value="TreeGrafter"/>
</dbReference>
<evidence type="ECO:0000256" key="11">
    <source>
        <dbReference type="ARBA" id="ARBA00023211"/>
    </source>
</evidence>
<keyword evidence="8 16" id="KW-1133">Transmembrane helix</keyword>
<comment type="subcellular location">
    <subcellularLocation>
        <location evidence="16">Golgi apparatus membrane</location>
        <topology evidence="16">Single-pass type II membrane protein</topology>
    </subcellularLocation>
    <subcellularLocation>
        <location evidence="1">Membrane</location>
        <topology evidence="1">Single-pass type II membrane protein</topology>
    </subcellularLocation>
</comment>
<organism evidence="18 19">
    <name type="scientific">Clytia hemisphaerica</name>
    <dbReference type="NCBI Taxonomy" id="252671"/>
    <lineage>
        <taxon>Eukaryota</taxon>
        <taxon>Metazoa</taxon>
        <taxon>Cnidaria</taxon>
        <taxon>Hydrozoa</taxon>
        <taxon>Hydroidolina</taxon>
        <taxon>Leptothecata</taxon>
        <taxon>Obeliida</taxon>
        <taxon>Clytiidae</taxon>
        <taxon>Clytia</taxon>
    </lineage>
</organism>
<evidence type="ECO:0000256" key="10">
    <source>
        <dbReference type="ARBA" id="ARBA00023180"/>
    </source>
</evidence>
<proteinExistence type="inferred from homology"/>
<dbReference type="GO" id="GO:0046872">
    <property type="term" value="F:metal ion binding"/>
    <property type="evidence" value="ECO:0007669"/>
    <property type="project" value="UniProtKB-KW"/>
</dbReference>
<name>A0A7M5WYL4_9CNID</name>
<dbReference type="OrthoDB" id="675023at2759"/>
<evidence type="ECO:0000256" key="3">
    <source>
        <dbReference type="ARBA" id="ARBA00012641"/>
    </source>
</evidence>
<evidence type="ECO:0000256" key="1">
    <source>
        <dbReference type="ARBA" id="ARBA00004606"/>
    </source>
</evidence>
<feature type="active site" description="Proton donor/acceptor" evidence="13">
    <location>
        <position position="373"/>
    </location>
</feature>
<evidence type="ECO:0000313" key="19">
    <source>
        <dbReference type="Proteomes" id="UP000594262"/>
    </source>
</evidence>
<dbReference type="UniPathway" id="UPA00378"/>
<dbReference type="SUPFAM" id="SSF111469">
    <property type="entry name" value="Geminin coiled-coil domain"/>
    <property type="match status" value="1"/>
</dbReference>
<comment type="cofactor">
    <cofactor evidence="14 16">
        <name>Mn(2+)</name>
        <dbReference type="ChEBI" id="CHEBI:29035"/>
    </cofactor>
</comment>
<dbReference type="GeneID" id="136803203"/>
<feature type="coiled-coil region" evidence="17">
    <location>
        <begin position="119"/>
        <end position="160"/>
    </location>
</feature>
<keyword evidence="4 16" id="KW-0808">Transferase</keyword>
<evidence type="ECO:0000256" key="16">
    <source>
        <dbReference type="RuleBase" id="RU363127"/>
    </source>
</evidence>